<evidence type="ECO:0000256" key="1">
    <source>
        <dbReference type="ARBA" id="ARBA00004141"/>
    </source>
</evidence>
<evidence type="ECO:0000313" key="8">
    <source>
        <dbReference type="EMBL" id="MCY4726940.1"/>
    </source>
</evidence>
<comment type="similarity">
    <text evidence="2">Belongs to the TspO/BZRP family.</text>
</comment>
<feature type="chain" id="PRO_5045996824" evidence="7">
    <location>
        <begin position="24"/>
        <end position="154"/>
    </location>
</feature>
<evidence type="ECO:0000313" key="9">
    <source>
        <dbReference type="Proteomes" id="UP001074726"/>
    </source>
</evidence>
<sequence>MTTWAPTLAWCALVVAFAALANAWNGHDPGWYAGLRRPSFQPPDVVFAVMWPLNFGLLLLVGLTVVRTAPRAEAWTATGVLALSVALALGWAWTFYVPHALVAAAACLAGATVLTWLLVAVVAGVEAWGGLALVPYAGWLTVATALSVSYARHG</sequence>
<evidence type="ECO:0000256" key="4">
    <source>
        <dbReference type="ARBA" id="ARBA00022989"/>
    </source>
</evidence>
<comment type="subcellular location">
    <subcellularLocation>
        <location evidence="1">Membrane</location>
        <topology evidence="1">Multi-pass membrane protein</topology>
    </subcellularLocation>
</comment>
<evidence type="ECO:0000256" key="5">
    <source>
        <dbReference type="ARBA" id="ARBA00023136"/>
    </source>
</evidence>
<evidence type="ECO:0000256" key="2">
    <source>
        <dbReference type="ARBA" id="ARBA00007524"/>
    </source>
</evidence>
<dbReference type="Pfam" id="PF03073">
    <property type="entry name" value="TspO_MBR"/>
    <property type="match status" value="1"/>
</dbReference>
<keyword evidence="3 6" id="KW-0812">Transmembrane</keyword>
<keyword evidence="9" id="KW-1185">Reference proteome</keyword>
<evidence type="ECO:0000256" key="7">
    <source>
        <dbReference type="SAM" id="SignalP"/>
    </source>
</evidence>
<keyword evidence="4 6" id="KW-1133">Transmembrane helix</keyword>
<keyword evidence="7" id="KW-0732">Signal</keyword>
<dbReference type="RefSeq" id="WP_268111877.1">
    <property type="nucleotide sequence ID" value="NZ_JAPPUX010000003.1"/>
</dbReference>
<dbReference type="PANTHER" id="PTHR10057">
    <property type="entry name" value="PERIPHERAL-TYPE BENZODIAZEPINE RECEPTOR"/>
    <property type="match status" value="1"/>
</dbReference>
<evidence type="ECO:0000256" key="6">
    <source>
        <dbReference type="SAM" id="Phobius"/>
    </source>
</evidence>
<feature type="transmembrane region" description="Helical" evidence="6">
    <location>
        <begin position="47"/>
        <end position="67"/>
    </location>
</feature>
<proteinExistence type="inferred from homology"/>
<evidence type="ECO:0000256" key="3">
    <source>
        <dbReference type="ARBA" id="ARBA00022692"/>
    </source>
</evidence>
<name>A0ABT4CD94_9ACTN</name>
<dbReference type="InterPro" id="IPR038330">
    <property type="entry name" value="TspO/MBR-related_sf"/>
</dbReference>
<dbReference type="EMBL" id="JAPPUX010000003">
    <property type="protein sequence ID" value="MCY4726940.1"/>
    <property type="molecule type" value="Genomic_DNA"/>
</dbReference>
<gene>
    <name evidence="8" type="ORF">NYO98_11690</name>
</gene>
<organism evidence="8 9">
    <name type="scientific">Nocardioides pini</name>
    <dbReference type="NCBI Taxonomy" id="2975053"/>
    <lineage>
        <taxon>Bacteria</taxon>
        <taxon>Bacillati</taxon>
        <taxon>Actinomycetota</taxon>
        <taxon>Actinomycetes</taxon>
        <taxon>Propionibacteriales</taxon>
        <taxon>Nocardioidaceae</taxon>
        <taxon>Nocardioides</taxon>
    </lineage>
</organism>
<protein>
    <submittedName>
        <fullName evidence="8">Tryptophan-rich sensory protein</fullName>
    </submittedName>
</protein>
<accession>A0ABT4CD94</accession>
<feature type="transmembrane region" description="Helical" evidence="6">
    <location>
        <begin position="130"/>
        <end position="151"/>
    </location>
</feature>
<feature type="signal peptide" evidence="7">
    <location>
        <begin position="1"/>
        <end position="23"/>
    </location>
</feature>
<comment type="caution">
    <text evidence="8">The sequence shown here is derived from an EMBL/GenBank/DDBJ whole genome shotgun (WGS) entry which is preliminary data.</text>
</comment>
<reference evidence="8" key="1">
    <citation type="submission" date="2022-08" db="EMBL/GenBank/DDBJ databases">
        <title>Genome sequencing of Nocardioides sp. STR2.</title>
        <authorList>
            <person name="So Y."/>
        </authorList>
    </citation>
    <scope>NUCLEOTIDE SEQUENCE</scope>
    <source>
        <strain evidence="8">STR2</strain>
    </source>
</reference>
<dbReference type="InterPro" id="IPR004307">
    <property type="entry name" value="TspO_MBR"/>
</dbReference>
<dbReference type="PANTHER" id="PTHR10057:SF0">
    <property type="entry name" value="TRANSLOCATOR PROTEIN"/>
    <property type="match status" value="1"/>
</dbReference>
<feature type="transmembrane region" description="Helical" evidence="6">
    <location>
        <begin position="74"/>
        <end position="94"/>
    </location>
</feature>
<dbReference type="CDD" id="cd15904">
    <property type="entry name" value="TSPO_MBR"/>
    <property type="match status" value="1"/>
</dbReference>
<dbReference type="Gene3D" id="1.20.1260.100">
    <property type="entry name" value="TspO/MBR protein"/>
    <property type="match status" value="1"/>
</dbReference>
<dbReference type="Proteomes" id="UP001074726">
    <property type="component" value="Unassembled WGS sequence"/>
</dbReference>
<feature type="transmembrane region" description="Helical" evidence="6">
    <location>
        <begin position="100"/>
        <end position="123"/>
    </location>
</feature>
<keyword evidence="5 6" id="KW-0472">Membrane</keyword>